<evidence type="ECO:0000313" key="9">
    <source>
        <dbReference type="EMBL" id="WAI01308.1"/>
    </source>
</evidence>
<dbReference type="HAMAP" id="MF_00421">
    <property type="entry name" value="PurQ"/>
    <property type="match status" value="1"/>
</dbReference>
<dbReference type="GO" id="GO:0004642">
    <property type="term" value="F:phosphoribosylformylglycinamidine synthase activity"/>
    <property type="evidence" value="ECO:0007669"/>
    <property type="project" value="UniProtKB-UniRule"/>
</dbReference>
<dbReference type="EC" id="3.5.1.2" evidence="8"/>
<evidence type="ECO:0000313" key="10">
    <source>
        <dbReference type="Proteomes" id="UP001163096"/>
    </source>
</evidence>
<gene>
    <name evidence="8 9" type="primary">purQ</name>
    <name evidence="9" type="ORF">OU421_00060</name>
</gene>
<dbReference type="InterPro" id="IPR029062">
    <property type="entry name" value="Class_I_gatase-like"/>
</dbReference>
<dbReference type="NCBIfam" id="NF002957">
    <property type="entry name" value="PRK03619.1"/>
    <property type="match status" value="1"/>
</dbReference>
<evidence type="ECO:0000256" key="4">
    <source>
        <dbReference type="ARBA" id="ARBA00022755"/>
    </source>
</evidence>
<name>A0A9X9S3W2_METOG</name>
<feature type="active site" evidence="8">
    <location>
        <position position="203"/>
    </location>
</feature>
<dbReference type="Proteomes" id="UP001163096">
    <property type="component" value="Chromosome"/>
</dbReference>
<evidence type="ECO:0000256" key="8">
    <source>
        <dbReference type="HAMAP-Rule" id="MF_00421"/>
    </source>
</evidence>
<dbReference type="GO" id="GO:0005737">
    <property type="term" value="C:cytoplasm"/>
    <property type="evidence" value="ECO:0007669"/>
    <property type="project" value="UniProtKB-SubCell"/>
</dbReference>
<dbReference type="InterPro" id="IPR010075">
    <property type="entry name" value="PRibForGlyAmidine_synth_PurQ"/>
</dbReference>
<accession>A0A9X9S3W2</accession>
<keyword evidence="1 8" id="KW-0963">Cytoplasm</keyword>
<dbReference type="KEGG" id="mou:OU421_00060"/>
<dbReference type="GO" id="GO:0005524">
    <property type="term" value="F:ATP binding"/>
    <property type="evidence" value="ECO:0007669"/>
    <property type="project" value="UniProtKB-KW"/>
</dbReference>
<keyword evidence="3 8" id="KW-0547">Nucleotide-binding</keyword>
<comment type="subcellular location">
    <subcellularLocation>
        <location evidence="8">Cytoplasm</location>
    </subcellularLocation>
</comment>
<dbReference type="GO" id="GO:0004359">
    <property type="term" value="F:glutaminase activity"/>
    <property type="evidence" value="ECO:0007669"/>
    <property type="project" value="UniProtKB-EC"/>
</dbReference>
<dbReference type="PROSITE" id="PS51273">
    <property type="entry name" value="GATASE_TYPE_1"/>
    <property type="match status" value="1"/>
</dbReference>
<keyword evidence="10" id="KW-1185">Reference proteome</keyword>
<comment type="function">
    <text evidence="8">Part of the phosphoribosylformylglycinamidine synthase complex involved in the purines biosynthetic pathway. Catalyzes the ATP-dependent conversion of formylglycinamide ribonucleotide (FGAR) and glutamine to yield formylglycinamidine ribonucleotide (FGAM) and glutamate. The FGAM synthase complex is composed of three subunits. PurQ produces an ammonia molecule by converting glutamine to glutamate. PurL transfers the ammonia molecule to FGAR to form FGAM in an ATP-dependent manner. PurS interacts with PurQ and PurL and is thought to assist in the transfer of the ammonia molecule from PurQ to PurL.</text>
</comment>
<evidence type="ECO:0000256" key="5">
    <source>
        <dbReference type="ARBA" id="ARBA00022801"/>
    </source>
</evidence>
<feature type="active site" description="Nucleophile" evidence="8">
    <location>
        <position position="86"/>
    </location>
</feature>
<keyword evidence="2 8" id="KW-0436">Ligase</keyword>
<comment type="catalytic activity">
    <reaction evidence="8">
        <text>N(2)-formyl-N(1)-(5-phospho-beta-D-ribosyl)glycinamide + L-glutamine + ATP + H2O = 2-formamido-N(1)-(5-O-phospho-beta-D-ribosyl)acetamidine + L-glutamate + ADP + phosphate + H(+)</text>
        <dbReference type="Rhea" id="RHEA:17129"/>
        <dbReference type="ChEBI" id="CHEBI:15377"/>
        <dbReference type="ChEBI" id="CHEBI:15378"/>
        <dbReference type="ChEBI" id="CHEBI:29985"/>
        <dbReference type="ChEBI" id="CHEBI:30616"/>
        <dbReference type="ChEBI" id="CHEBI:43474"/>
        <dbReference type="ChEBI" id="CHEBI:58359"/>
        <dbReference type="ChEBI" id="CHEBI:147286"/>
        <dbReference type="ChEBI" id="CHEBI:147287"/>
        <dbReference type="ChEBI" id="CHEBI:456216"/>
        <dbReference type="EC" id="6.3.5.3"/>
    </reaction>
</comment>
<dbReference type="SMART" id="SM01211">
    <property type="entry name" value="GATase_5"/>
    <property type="match status" value="1"/>
</dbReference>
<dbReference type="AlphaFoldDB" id="A0A9X9S3W2"/>
<protein>
    <recommendedName>
        <fullName evidence="8">Phosphoribosylformylglycinamidine synthase subunit PurQ</fullName>
        <shortName evidence="8">FGAM synthase</shortName>
        <ecNumber evidence="8">6.3.5.3</ecNumber>
    </recommendedName>
    <alternativeName>
        <fullName evidence="8">Formylglycinamide ribonucleotide amidotransferase subunit I</fullName>
        <shortName evidence="8">FGAR amidotransferase I</shortName>
        <shortName evidence="8">FGAR-AT I</shortName>
    </alternativeName>
    <alternativeName>
        <fullName evidence="8">Glutaminase PurQ</fullName>
        <ecNumber evidence="8">3.5.1.2</ecNumber>
    </alternativeName>
    <alternativeName>
        <fullName evidence="8">Phosphoribosylformylglycinamidine synthase subunit I</fullName>
    </alternativeName>
</protein>
<evidence type="ECO:0000256" key="1">
    <source>
        <dbReference type="ARBA" id="ARBA00022490"/>
    </source>
</evidence>
<sequence>MRFAVLQFGGSNCDHDAQHVIRDVCGVDCDLVWYKEGFTRSYDAIVIPGGFSYGDYLRAGAIATRTPVMQDVRQHAAAGGLVLGICNGAQIGAESGLVPGVFTTNEYPKFICEWVHLKVENTTSPFTSRYTEGEVIRIPIAHKEGRYVAGEGVAQQLLDEGRVAFRFCDELGNCTPESNPNGSALNITGVLSEDQNVLLMMPHPERAAESILGSDDGKKLFDSMIEYCERRE</sequence>
<dbReference type="GO" id="GO:0006189">
    <property type="term" value="P:'de novo' IMP biosynthetic process"/>
    <property type="evidence" value="ECO:0007669"/>
    <property type="project" value="UniProtKB-UniRule"/>
</dbReference>
<dbReference type="EMBL" id="CP113361">
    <property type="protein sequence ID" value="WAI01308.1"/>
    <property type="molecule type" value="Genomic_DNA"/>
</dbReference>
<evidence type="ECO:0000256" key="6">
    <source>
        <dbReference type="ARBA" id="ARBA00022840"/>
    </source>
</evidence>
<evidence type="ECO:0000256" key="2">
    <source>
        <dbReference type="ARBA" id="ARBA00022598"/>
    </source>
</evidence>
<feature type="active site" evidence="8">
    <location>
        <position position="205"/>
    </location>
</feature>
<dbReference type="PIRSF" id="PIRSF001586">
    <property type="entry name" value="FGAM_synth_I"/>
    <property type="match status" value="1"/>
</dbReference>
<keyword evidence="4 8" id="KW-0658">Purine biosynthesis</keyword>
<dbReference type="NCBIfam" id="TIGR01737">
    <property type="entry name" value="FGAM_synth_I"/>
    <property type="match status" value="1"/>
</dbReference>
<proteinExistence type="inferred from homology"/>
<dbReference type="EC" id="6.3.5.3" evidence="8"/>
<dbReference type="CDD" id="cd01740">
    <property type="entry name" value="GATase1_FGAR_AT"/>
    <property type="match status" value="1"/>
</dbReference>
<dbReference type="PANTHER" id="PTHR47552">
    <property type="entry name" value="PHOSPHORIBOSYLFORMYLGLYCINAMIDINE SYNTHASE SUBUNIT PURQ"/>
    <property type="match status" value="1"/>
</dbReference>
<dbReference type="SUPFAM" id="SSF52317">
    <property type="entry name" value="Class I glutamine amidotransferase-like"/>
    <property type="match status" value="1"/>
</dbReference>
<evidence type="ECO:0000256" key="7">
    <source>
        <dbReference type="ARBA" id="ARBA00022962"/>
    </source>
</evidence>
<dbReference type="Gene3D" id="3.40.50.880">
    <property type="match status" value="1"/>
</dbReference>
<evidence type="ECO:0000256" key="3">
    <source>
        <dbReference type="ARBA" id="ARBA00022741"/>
    </source>
</evidence>
<dbReference type="RefSeq" id="WP_268186534.1">
    <property type="nucleotide sequence ID" value="NZ_CP113361.1"/>
</dbReference>
<comment type="pathway">
    <text evidence="8">Purine metabolism; IMP biosynthesis via de novo pathway; 5-amino-1-(5-phospho-D-ribosyl)imidazole from N(2)-formyl-N(1)-(5-phospho-D-ribosyl)glycinamide: step 1/2.</text>
</comment>
<dbReference type="Pfam" id="PF13507">
    <property type="entry name" value="GATase_5"/>
    <property type="match status" value="1"/>
</dbReference>
<comment type="subunit">
    <text evidence="8">Part of the FGAM synthase complex composed of 1 PurL, 1 PurQ and 2 PurS subunits.</text>
</comment>
<dbReference type="GeneID" id="76833448"/>
<keyword evidence="5 8" id="KW-0378">Hydrolase</keyword>
<keyword evidence="7 8" id="KW-0315">Glutamine amidotransferase</keyword>
<reference evidence="9" key="1">
    <citation type="submission" date="2022-11" db="EMBL/GenBank/DDBJ databases">
        <title>Complete genome sequence of Methanogenium organophilum DSM 3596.</title>
        <authorList>
            <person name="Chen S.-C."/>
            <person name="Lai S.-J."/>
            <person name="You Y.-T."/>
        </authorList>
    </citation>
    <scope>NUCLEOTIDE SEQUENCE</scope>
    <source>
        <strain evidence="9">DSM 3596</strain>
    </source>
</reference>
<keyword evidence="6 8" id="KW-0067">ATP-binding</keyword>
<dbReference type="PANTHER" id="PTHR47552:SF1">
    <property type="entry name" value="PHOSPHORIBOSYLFORMYLGLYCINAMIDINE SYNTHASE SUBUNIT PURQ"/>
    <property type="match status" value="1"/>
</dbReference>
<organism evidence="9 10">
    <name type="scientific">Methanogenium organophilum</name>
    <dbReference type="NCBI Taxonomy" id="2199"/>
    <lineage>
        <taxon>Archaea</taxon>
        <taxon>Methanobacteriati</taxon>
        <taxon>Methanobacteriota</taxon>
        <taxon>Stenosarchaea group</taxon>
        <taxon>Methanomicrobia</taxon>
        <taxon>Methanomicrobiales</taxon>
        <taxon>Methanomicrobiaceae</taxon>
        <taxon>Methanogenium</taxon>
    </lineage>
</organism>
<comment type="catalytic activity">
    <reaction evidence="8">
        <text>L-glutamine + H2O = L-glutamate + NH4(+)</text>
        <dbReference type="Rhea" id="RHEA:15889"/>
        <dbReference type="ChEBI" id="CHEBI:15377"/>
        <dbReference type="ChEBI" id="CHEBI:28938"/>
        <dbReference type="ChEBI" id="CHEBI:29985"/>
        <dbReference type="ChEBI" id="CHEBI:58359"/>
        <dbReference type="EC" id="3.5.1.2"/>
    </reaction>
</comment>